<dbReference type="CDD" id="cd04301">
    <property type="entry name" value="NAT_SF"/>
    <property type="match status" value="1"/>
</dbReference>
<evidence type="ECO:0000313" key="5">
    <source>
        <dbReference type="Proteomes" id="UP000596099"/>
    </source>
</evidence>
<dbReference type="PROSITE" id="PS51186">
    <property type="entry name" value="GNAT"/>
    <property type="match status" value="1"/>
</dbReference>
<dbReference type="SUPFAM" id="SSF55729">
    <property type="entry name" value="Acyl-CoA N-acyltransferases (Nat)"/>
    <property type="match status" value="1"/>
</dbReference>
<keyword evidence="2" id="KW-0012">Acyltransferase</keyword>
<sequence>MVRIRRAGLGDLPGVARVLVDTWRATYRGVVPEAFLEGLSYEGQAERWAQRLKTPTWPGRLFVAESESGEVVGFATFGPDRASGFPGYTAELWAIYVLPTWQRKGLGRALFHEGARLLQAEGYGRMLVWVLKENPKGRGFYEHLGGVLLGEREIELGGAKLWEVAYGFDLGGHKW</sequence>
<dbReference type="PANTHER" id="PTHR43877:SF1">
    <property type="entry name" value="ACETYLTRANSFERASE"/>
    <property type="match status" value="1"/>
</dbReference>
<gene>
    <name evidence="4" type="ORF">TthHB5018_12990</name>
</gene>
<proteinExistence type="predicted"/>
<evidence type="ECO:0000259" key="3">
    <source>
        <dbReference type="PROSITE" id="PS51186"/>
    </source>
</evidence>
<keyword evidence="1 4" id="KW-0808">Transferase</keyword>
<evidence type="ECO:0000256" key="1">
    <source>
        <dbReference type="ARBA" id="ARBA00022679"/>
    </source>
</evidence>
<organism evidence="4 5">
    <name type="scientific">Thermus thermophilus</name>
    <dbReference type="NCBI Taxonomy" id="274"/>
    <lineage>
        <taxon>Bacteria</taxon>
        <taxon>Thermotogati</taxon>
        <taxon>Deinococcota</taxon>
        <taxon>Deinococci</taxon>
        <taxon>Thermales</taxon>
        <taxon>Thermaceae</taxon>
        <taxon>Thermus</taxon>
    </lineage>
</organism>
<dbReference type="RefSeq" id="WP_201350752.1">
    <property type="nucleotide sequence ID" value="NZ_AP024270.1"/>
</dbReference>
<feature type="domain" description="N-acetyltransferase" evidence="3">
    <location>
        <begin position="2"/>
        <end position="171"/>
    </location>
</feature>
<dbReference type="GO" id="GO:0016747">
    <property type="term" value="F:acyltransferase activity, transferring groups other than amino-acyl groups"/>
    <property type="evidence" value="ECO:0007669"/>
    <property type="project" value="InterPro"/>
</dbReference>
<dbReference type="PANTHER" id="PTHR43877">
    <property type="entry name" value="AMINOALKYLPHOSPHONATE N-ACETYLTRANSFERASE-RELATED-RELATED"/>
    <property type="match status" value="1"/>
</dbReference>
<dbReference type="EMBL" id="AP024270">
    <property type="protein sequence ID" value="BCP66365.1"/>
    <property type="molecule type" value="Genomic_DNA"/>
</dbReference>
<dbReference type="AlphaFoldDB" id="A0A7R7TEB3"/>
<dbReference type="InterPro" id="IPR016181">
    <property type="entry name" value="Acyl_CoA_acyltransferase"/>
</dbReference>
<dbReference type="Gene3D" id="3.40.630.30">
    <property type="match status" value="1"/>
</dbReference>
<dbReference type="InterPro" id="IPR000182">
    <property type="entry name" value="GNAT_dom"/>
</dbReference>
<dbReference type="Proteomes" id="UP000596099">
    <property type="component" value="Chromosome"/>
</dbReference>
<dbReference type="Pfam" id="PF00583">
    <property type="entry name" value="Acetyltransf_1"/>
    <property type="match status" value="1"/>
</dbReference>
<protein>
    <submittedName>
        <fullName evidence="4">N-acetyltransferase</fullName>
    </submittedName>
</protein>
<reference evidence="5" key="1">
    <citation type="submission" date="2021-01" db="EMBL/GenBank/DDBJ databases">
        <title>Complete Genome Sequence of Thermus thermophilus Strain HB5018, Isolated from Mine Onsen Hot Spring.</title>
        <authorList>
            <person name="Miyazaki K."/>
            <person name="Moriya T."/>
            <person name="Nemoto N."/>
            <person name="Oshima T."/>
            <person name="Yura K."/>
            <person name="Bessho Y."/>
        </authorList>
    </citation>
    <scope>NUCLEOTIDE SEQUENCE [LARGE SCALE GENOMIC DNA]</scope>
    <source>
        <strain evidence="5">HB5018</strain>
    </source>
</reference>
<evidence type="ECO:0000313" key="4">
    <source>
        <dbReference type="EMBL" id="BCP66365.1"/>
    </source>
</evidence>
<accession>A0A7R7TEB3</accession>
<dbReference type="InterPro" id="IPR050832">
    <property type="entry name" value="Bact_Acetyltransf"/>
</dbReference>
<evidence type="ECO:0000256" key="2">
    <source>
        <dbReference type="ARBA" id="ARBA00023315"/>
    </source>
</evidence>
<name>A0A7R7TEB3_THETH</name>